<evidence type="ECO:0000256" key="5">
    <source>
        <dbReference type="ARBA" id="ARBA00022927"/>
    </source>
</evidence>
<evidence type="ECO:0000256" key="8">
    <source>
        <dbReference type="ARBA" id="ARBA00031344"/>
    </source>
</evidence>
<keyword evidence="6" id="KW-0333">Golgi apparatus</keyword>
<feature type="coiled-coil region" evidence="9">
    <location>
        <begin position="826"/>
        <end position="853"/>
    </location>
</feature>
<evidence type="ECO:0000313" key="12">
    <source>
        <dbReference type="EMBL" id="KLT44042.1"/>
    </source>
</evidence>
<dbReference type="RefSeq" id="XP_018280533.1">
    <property type="nucleotide sequence ID" value="XM_018424772.1"/>
</dbReference>
<protein>
    <recommendedName>
        <fullName evidence="3">Conserved oligomeric Golgi complex subunit 2</fullName>
    </recommendedName>
    <alternativeName>
        <fullName evidence="8">Component of oligomeric Golgi complex 2</fullName>
    </alternativeName>
</protein>
<accession>A0A0J0XSI6</accession>
<organism evidence="12 13">
    <name type="scientific">Cutaneotrichosporon oleaginosum</name>
    <dbReference type="NCBI Taxonomy" id="879819"/>
    <lineage>
        <taxon>Eukaryota</taxon>
        <taxon>Fungi</taxon>
        <taxon>Dikarya</taxon>
        <taxon>Basidiomycota</taxon>
        <taxon>Agaricomycotina</taxon>
        <taxon>Tremellomycetes</taxon>
        <taxon>Trichosporonales</taxon>
        <taxon>Trichosporonaceae</taxon>
        <taxon>Cutaneotrichosporon</taxon>
    </lineage>
</organism>
<evidence type="ECO:0000256" key="7">
    <source>
        <dbReference type="ARBA" id="ARBA00023136"/>
    </source>
</evidence>
<dbReference type="STRING" id="879819.A0A0J0XSI6"/>
<evidence type="ECO:0000313" key="13">
    <source>
        <dbReference type="Proteomes" id="UP000053611"/>
    </source>
</evidence>
<dbReference type="GeneID" id="28985375"/>
<dbReference type="Pfam" id="PF12022">
    <property type="entry name" value="COG2_C"/>
    <property type="match status" value="1"/>
</dbReference>
<dbReference type="Proteomes" id="UP000053611">
    <property type="component" value="Unassembled WGS sequence"/>
</dbReference>
<keyword evidence="13" id="KW-1185">Reference proteome</keyword>
<reference evidence="12 13" key="1">
    <citation type="submission" date="2015-03" db="EMBL/GenBank/DDBJ databases">
        <title>Genomics and transcriptomics of the oil-accumulating basidiomycete yeast T. oleaginosus allow insights into substrate utilization and the diverse evolutionary trajectories of mating systems in fungi.</title>
        <authorList>
            <consortium name="DOE Joint Genome Institute"/>
            <person name="Kourist R."/>
            <person name="Kracht O."/>
            <person name="Bracharz F."/>
            <person name="Lipzen A."/>
            <person name="Nolan M."/>
            <person name="Ohm R."/>
            <person name="Grigoriev I."/>
            <person name="Sun S."/>
            <person name="Heitman J."/>
            <person name="Bruck T."/>
            <person name="Nowrousian M."/>
        </authorList>
    </citation>
    <scope>NUCLEOTIDE SEQUENCE [LARGE SCALE GENOMIC DNA]</scope>
    <source>
        <strain evidence="12 13">IBC0246</strain>
    </source>
</reference>
<dbReference type="InterPro" id="IPR024603">
    <property type="entry name" value="COG_complex_COG2_C"/>
</dbReference>
<evidence type="ECO:0000259" key="10">
    <source>
        <dbReference type="Pfam" id="PF06148"/>
    </source>
</evidence>
<keyword evidence="4" id="KW-0813">Transport</keyword>
<gene>
    <name evidence="12" type="ORF">CC85DRAFT_291233</name>
</gene>
<dbReference type="Pfam" id="PF06148">
    <property type="entry name" value="COG2_N"/>
    <property type="match status" value="1"/>
</dbReference>
<dbReference type="GO" id="GO:0000139">
    <property type="term" value="C:Golgi membrane"/>
    <property type="evidence" value="ECO:0007669"/>
    <property type="project" value="UniProtKB-SubCell"/>
</dbReference>
<dbReference type="InterPro" id="IPR009316">
    <property type="entry name" value="COG2"/>
</dbReference>
<comment type="subcellular location">
    <subcellularLocation>
        <location evidence="1">Golgi apparatus membrane</location>
        <topology evidence="1">Peripheral membrane protein</topology>
    </subcellularLocation>
</comment>
<evidence type="ECO:0000256" key="6">
    <source>
        <dbReference type="ARBA" id="ARBA00023034"/>
    </source>
</evidence>
<evidence type="ECO:0000256" key="3">
    <source>
        <dbReference type="ARBA" id="ARBA00020977"/>
    </source>
</evidence>
<keyword evidence="9" id="KW-0175">Coiled coil</keyword>
<dbReference type="AlphaFoldDB" id="A0A0J0XSI6"/>
<evidence type="ECO:0000256" key="2">
    <source>
        <dbReference type="ARBA" id="ARBA00007603"/>
    </source>
</evidence>
<sequence>MAADMGDPPPRAHTQLVRDHAHAAATSAFVTAAAAGVDLDGREHSLDLPSLLPLSHDHALLSGSKFDVDAFLLSRIHIPLDELRGELRSYLAELREELVQLINDDYEEFISLGTGLRGETERLKGLERPLGLLRGEVETVRDVLKAHQDAVQAKLDERAALREEKALLDLLQRLFETLARAQALERSPDERSKVVARLAGEYTQLVYLRGKARAEGCKIADTVSPEIDALRGRLSHDLSSLLTTALETRDEAQMRACLKTYDSIEGWAEAEEVVRRAVRAFCSKTITPTALVAPAAPVAPETPLRGPRARLEETTPLAQLYNRVMAQVEGYASLLSLAHNVSPRFELFSRVLWPEICTAIVDNLGSTIFAAGRPDELHKHYTTTHAFLMLLESAAPSVDAVIAMRTSPAYESFERRWQLPVYFQLRWKEIVSALEVALAAPVPANPSTKPWALPQSGAAWDAFRACWAPDIFLPELAHRFWRLALQVVARYGTWLSTTLSSYKPGSDDDTGQDDDALRFAAAAVTDVDELRTRIRGLKALQQMDVDFPLGLSTQAFATRIISILQRRCADPLKHVRSVASQFRAAPPRSSAPSHFIAQVLRPLHTFLDVRPALAPYRADWAAAVVEHVLAQYAGILASVRKTEDLLRRHRKSKKSGFSLFGSSSAAAPEGDEDERFRRQMRADIDALAADARSLGAVVDAMPQWKELVDLLSALLISYYRTFTFTATLTPTTHTMSIPFPAEIVKQLPHTRYRVLQHLEREAGGIPLPPSTEAIEEALELAEVAIKSPVFSSADQEEARKWKETLMEHADDWTRIRDPFNPLYRVLVQMQEEITTLRHELRRAQTRLDSYDEARLNTARRLVGLPPARVMRSGVATPPTSNPRFASPAMINRLSADRLRDALESYLNETPPFEASRDSMQRALKVCCGMEEEPGSH</sequence>
<evidence type="ECO:0000256" key="9">
    <source>
        <dbReference type="SAM" id="Coils"/>
    </source>
</evidence>
<dbReference type="EMBL" id="KQ087190">
    <property type="protein sequence ID" value="KLT44042.1"/>
    <property type="molecule type" value="Genomic_DNA"/>
</dbReference>
<dbReference type="GO" id="GO:0006891">
    <property type="term" value="P:intra-Golgi vesicle-mediated transport"/>
    <property type="evidence" value="ECO:0007669"/>
    <property type="project" value="TreeGrafter"/>
</dbReference>
<evidence type="ECO:0000256" key="1">
    <source>
        <dbReference type="ARBA" id="ARBA00004395"/>
    </source>
</evidence>
<name>A0A0J0XSI6_9TREE</name>
<dbReference type="OrthoDB" id="332281at2759"/>
<comment type="similarity">
    <text evidence="2">Belongs to the COG2 family.</text>
</comment>
<feature type="domain" description="COG complex component COG2 C-terminal" evidence="11">
    <location>
        <begin position="415"/>
        <end position="684"/>
    </location>
</feature>
<feature type="domain" description="Conserved oligomeric Golgi complex subunit 2 N-terminal" evidence="10">
    <location>
        <begin position="55"/>
        <end position="126"/>
    </location>
</feature>
<dbReference type="PANTHER" id="PTHR12961">
    <property type="entry name" value="CONSERVED OLIGOMERIC GOLGI COMPLEX COMPONENT 2"/>
    <property type="match status" value="1"/>
</dbReference>
<dbReference type="GO" id="GO:0015031">
    <property type="term" value="P:protein transport"/>
    <property type="evidence" value="ECO:0007669"/>
    <property type="project" value="UniProtKB-KW"/>
</dbReference>
<dbReference type="GO" id="GO:0017119">
    <property type="term" value="C:Golgi transport complex"/>
    <property type="evidence" value="ECO:0007669"/>
    <property type="project" value="TreeGrafter"/>
</dbReference>
<evidence type="ECO:0000259" key="11">
    <source>
        <dbReference type="Pfam" id="PF12022"/>
    </source>
</evidence>
<dbReference type="PANTHER" id="PTHR12961:SF0">
    <property type="entry name" value="CONSERVED OLIGOMERIC GOLGI COMPLEX SUBUNIT 2"/>
    <property type="match status" value="1"/>
</dbReference>
<dbReference type="InterPro" id="IPR024602">
    <property type="entry name" value="COG_su2_N"/>
</dbReference>
<keyword evidence="5" id="KW-0653">Protein transport</keyword>
<evidence type="ECO:0000256" key="4">
    <source>
        <dbReference type="ARBA" id="ARBA00022448"/>
    </source>
</evidence>
<keyword evidence="7" id="KW-0472">Membrane</keyword>
<proteinExistence type="inferred from homology"/>
<dbReference type="GO" id="GO:0007030">
    <property type="term" value="P:Golgi organization"/>
    <property type="evidence" value="ECO:0007669"/>
    <property type="project" value="InterPro"/>
</dbReference>